<proteinExistence type="predicted"/>
<dbReference type="Proteomes" id="UP000023152">
    <property type="component" value="Unassembled WGS sequence"/>
</dbReference>
<organism evidence="1 2">
    <name type="scientific">Reticulomyxa filosa</name>
    <dbReference type="NCBI Taxonomy" id="46433"/>
    <lineage>
        <taxon>Eukaryota</taxon>
        <taxon>Sar</taxon>
        <taxon>Rhizaria</taxon>
        <taxon>Retaria</taxon>
        <taxon>Foraminifera</taxon>
        <taxon>Monothalamids</taxon>
        <taxon>Reticulomyxidae</taxon>
        <taxon>Reticulomyxa</taxon>
    </lineage>
</organism>
<gene>
    <name evidence="1" type="ORF">RFI_36568</name>
</gene>
<accession>X6LFZ4</accession>
<keyword evidence="2" id="KW-1185">Reference proteome</keyword>
<comment type="caution">
    <text evidence="1">The sequence shown here is derived from an EMBL/GenBank/DDBJ whole genome shotgun (WGS) entry which is preliminary data.</text>
</comment>
<evidence type="ECO:0000313" key="1">
    <source>
        <dbReference type="EMBL" id="ETO00873.1"/>
    </source>
</evidence>
<evidence type="ECO:0000313" key="2">
    <source>
        <dbReference type="Proteomes" id="UP000023152"/>
    </source>
</evidence>
<reference evidence="1 2" key="1">
    <citation type="journal article" date="2013" name="Curr. Biol.">
        <title>The Genome of the Foraminiferan Reticulomyxa filosa.</title>
        <authorList>
            <person name="Glockner G."/>
            <person name="Hulsmann N."/>
            <person name="Schleicher M."/>
            <person name="Noegel A.A."/>
            <person name="Eichinger L."/>
            <person name="Gallinger C."/>
            <person name="Pawlowski J."/>
            <person name="Sierra R."/>
            <person name="Euteneuer U."/>
            <person name="Pillet L."/>
            <person name="Moustafa A."/>
            <person name="Platzer M."/>
            <person name="Groth M."/>
            <person name="Szafranski K."/>
            <person name="Schliwa M."/>
        </authorList>
    </citation>
    <scope>NUCLEOTIDE SEQUENCE [LARGE SCALE GENOMIC DNA]</scope>
</reference>
<protein>
    <submittedName>
        <fullName evidence="1">Uncharacterized protein</fullName>
    </submittedName>
</protein>
<name>X6LFZ4_RETFI</name>
<dbReference type="EMBL" id="ASPP01039822">
    <property type="protein sequence ID" value="ETO00873.1"/>
    <property type="molecule type" value="Genomic_DNA"/>
</dbReference>
<dbReference type="AlphaFoldDB" id="X6LFZ4"/>
<sequence length="117" mass="13367">MEDEKNENETSENKETVVISIESSTVQALLKIELDQNDEKWEDLRCETGDEMECIYAIDKNNTVTVKEMKLPKLYSGKVCVSSKESTVEVVPFSTYPSEKREKVCNMKQNGSIMLYA</sequence>